<dbReference type="Pfam" id="PF00582">
    <property type="entry name" value="Usp"/>
    <property type="match status" value="1"/>
</dbReference>
<dbReference type="PRINTS" id="PR01438">
    <property type="entry name" value="UNVRSLSTRESS"/>
</dbReference>
<dbReference type="SUPFAM" id="SSF52402">
    <property type="entry name" value="Adenine nucleotide alpha hydrolases-like"/>
    <property type="match status" value="1"/>
</dbReference>
<dbReference type="Proteomes" id="UP000613582">
    <property type="component" value="Unassembled WGS sequence"/>
</dbReference>
<dbReference type="InterPro" id="IPR014729">
    <property type="entry name" value="Rossmann-like_a/b/a_fold"/>
</dbReference>
<organism evidence="3 4">
    <name type="scientific">Aquisalinus flavus</name>
    <dbReference type="NCBI Taxonomy" id="1526572"/>
    <lineage>
        <taxon>Bacteria</taxon>
        <taxon>Pseudomonadati</taxon>
        <taxon>Pseudomonadota</taxon>
        <taxon>Alphaproteobacteria</taxon>
        <taxon>Parvularculales</taxon>
        <taxon>Parvularculaceae</taxon>
        <taxon>Aquisalinus</taxon>
    </lineage>
</organism>
<dbReference type="PANTHER" id="PTHR46268:SF6">
    <property type="entry name" value="UNIVERSAL STRESS PROTEIN UP12"/>
    <property type="match status" value="1"/>
</dbReference>
<proteinExistence type="inferred from homology"/>
<feature type="domain" description="UspA" evidence="2">
    <location>
        <begin position="16"/>
        <end position="127"/>
    </location>
</feature>
<evidence type="ECO:0000256" key="1">
    <source>
        <dbReference type="ARBA" id="ARBA00008791"/>
    </source>
</evidence>
<comment type="similarity">
    <text evidence="1">Belongs to the universal stress protein A family.</text>
</comment>
<evidence type="ECO:0000313" key="4">
    <source>
        <dbReference type="Proteomes" id="UP000613582"/>
    </source>
</evidence>
<dbReference type="PANTHER" id="PTHR46268">
    <property type="entry name" value="STRESS RESPONSE PROTEIN NHAX"/>
    <property type="match status" value="1"/>
</dbReference>
<sequence length="132" mass="14363">MQRVEALGIGTRARRSVLYVFDAPALHLMRVNTVVKEEREHYLADERMNAAQQLSDFLSSAGIHGLETILRNEEAPAAFEILKVAEKERADLVVLATHGRGGLAKLVIGSVTEQVLRASAVDVLAIPPAHAD</sequence>
<gene>
    <name evidence="3" type="ORF">GCM10011342_22530</name>
</gene>
<dbReference type="Gene3D" id="3.40.50.620">
    <property type="entry name" value="HUPs"/>
    <property type="match status" value="1"/>
</dbReference>
<protein>
    <submittedName>
        <fullName evidence="3">Universal stress protein UspA</fullName>
    </submittedName>
</protein>
<comment type="caution">
    <text evidence="3">The sequence shown here is derived from an EMBL/GenBank/DDBJ whole genome shotgun (WGS) entry which is preliminary data.</text>
</comment>
<reference evidence="3" key="1">
    <citation type="journal article" date="2014" name="Int. J. Syst. Evol. Microbiol.">
        <title>Complete genome sequence of Corynebacterium casei LMG S-19264T (=DSM 44701T), isolated from a smear-ripened cheese.</title>
        <authorList>
            <consortium name="US DOE Joint Genome Institute (JGI-PGF)"/>
            <person name="Walter F."/>
            <person name="Albersmeier A."/>
            <person name="Kalinowski J."/>
            <person name="Ruckert C."/>
        </authorList>
    </citation>
    <scope>NUCLEOTIDE SEQUENCE</scope>
    <source>
        <strain evidence="3">CGMCC 1.12921</strain>
    </source>
</reference>
<keyword evidence="4" id="KW-1185">Reference proteome</keyword>
<name>A0A8J2Y6R1_9PROT</name>
<evidence type="ECO:0000313" key="3">
    <source>
        <dbReference type="EMBL" id="GGD13248.1"/>
    </source>
</evidence>
<evidence type="ECO:0000259" key="2">
    <source>
        <dbReference type="Pfam" id="PF00582"/>
    </source>
</evidence>
<reference evidence="3" key="2">
    <citation type="submission" date="2020-09" db="EMBL/GenBank/DDBJ databases">
        <authorList>
            <person name="Sun Q."/>
            <person name="Zhou Y."/>
        </authorList>
    </citation>
    <scope>NUCLEOTIDE SEQUENCE</scope>
    <source>
        <strain evidence="3">CGMCC 1.12921</strain>
    </source>
</reference>
<dbReference type="CDD" id="cd00293">
    <property type="entry name" value="USP-like"/>
    <property type="match status" value="1"/>
</dbReference>
<dbReference type="EMBL" id="BMGH01000001">
    <property type="protein sequence ID" value="GGD13248.1"/>
    <property type="molecule type" value="Genomic_DNA"/>
</dbReference>
<dbReference type="InterPro" id="IPR006016">
    <property type="entry name" value="UspA"/>
</dbReference>
<dbReference type="AlphaFoldDB" id="A0A8J2Y6R1"/>
<accession>A0A8J2Y6R1</accession>
<dbReference type="InterPro" id="IPR006015">
    <property type="entry name" value="Universal_stress_UspA"/>
</dbReference>